<dbReference type="PANTHER" id="PTHR42910">
    <property type="entry name" value="TRANSPORTER SCO4007-RELATED"/>
    <property type="match status" value="1"/>
</dbReference>
<feature type="transmembrane region" description="Helical" evidence="3">
    <location>
        <begin position="434"/>
        <end position="452"/>
    </location>
</feature>
<dbReference type="AlphaFoldDB" id="A0A2K1R349"/>
<keyword evidence="3" id="KW-0812">Transmembrane</keyword>
<sequence>MTTANEGKSPADVDDGKRATELQPGAHVSSEQSFTEEKNGSDSQSLTSKVLDILNWMPERCRWNPEKPPVFGTPMNVLFAFAGAFTVANLYYAQPILNILARDFGVSNETSARIPTLAQSGYCAGLYLLCPLGDLFRRRPFTLSLIFFTATVWIGLCITNSFVVFQVLSFITGFTTVTPQLMLPLVGDLSPAHRRAQSLSIVVSGNIMGILIARILSGVVTNFIRWRIIYYIALGLQYTIFTLLFLFMPDYPSTNPSGLPYYRLLLDVIILFFRHPVLFQSSLIGFCTSATFTSFWTTLTFLLSAAPYNYSPLIIGLFALINMAGIFLSPIYARTFIDKFVPMFSALIGQFIALAGVVVGTTTGTFSVAGPILFAFLLDAGFQITQIANRSAIYSCDPKARNRVNTTFMVVSFLGQVTGTAAGNRLYAKSGWRASGGLSIGLIGFSILLLSFRGPYEERWVGWRGGASMRKRNKMSADGREEKFGKGELEGKGPDDGVRGDAERASGVDGDVEMGDVKEKEVDGEIKQLPSREPSADKQAREASGSEKGDEVVLGSHRTERTLST</sequence>
<feature type="compositionally biased region" description="Basic and acidic residues" evidence="2">
    <location>
        <begin position="475"/>
        <end position="506"/>
    </location>
</feature>
<dbReference type="GO" id="GO:0022857">
    <property type="term" value="F:transmembrane transporter activity"/>
    <property type="evidence" value="ECO:0007669"/>
    <property type="project" value="InterPro"/>
</dbReference>
<dbReference type="Pfam" id="PF07690">
    <property type="entry name" value="MFS_1"/>
    <property type="match status" value="1"/>
</dbReference>
<evidence type="ECO:0000313" key="5">
    <source>
        <dbReference type="EMBL" id="PNS21724.1"/>
    </source>
</evidence>
<feature type="domain" description="Major facilitator superfamily (MFS) profile" evidence="4">
    <location>
        <begin position="75"/>
        <end position="459"/>
    </location>
</feature>
<accession>A0A2K1R349</accession>
<organism evidence="5 6">
    <name type="scientific">Sphaceloma murrayae</name>
    <dbReference type="NCBI Taxonomy" id="2082308"/>
    <lineage>
        <taxon>Eukaryota</taxon>
        <taxon>Fungi</taxon>
        <taxon>Dikarya</taxon>
        <taxon>Ascomycota</taxon>
        <taxon>Pezizomycotina</taxon>
        <taxon>Dothideomycetes</taxon>
        <taxon>Dothideomycetidae</taxon>
        <taxon>Myriangiales</taxon>
        <taxon>Elsinoaceae</taxon>
        <taxon>Sphaceloma</taxon>
    </lineage>
</organism>
<protein>
    <submittedName>
        <fullName evidence="5">Quinidine resistance protein 1</fullName>
    </submittedName>
</protein>
<feature type="transmembrane region" description="Helical" evidence="3">
    <location>
        <begin position="340"/>
        <end position="360"/>
    </location>
</feature>
<evidence type="ECO:0000256" key="2">
    <source>
        <dbReference type="SAM" id="MobiDB-lite"/>
    </source>
</evidence>
<feature type="compositionally biased region" description="Basic and acidic residues" evidence="2">
    <location>
        <begin position="9"/>
        <end position="20"/>
    </location>
</feature>
<gene>
    <name evidence="5" type="ORF">CAC42_1578</name>
</gene>
<reference evidence="5 6" key="1">
    <citation type="submission" date="2017-06" db="EMBL/GenBank/DDBJ databases">
        <title>Draft genome sequence of a variant of Elsinoe murrayae.</title>
        <authorList>
            <person name="Cheng Q."/>
        </authorList>
    </citation>
    <scope>NUCLEOTIDE SEQUENCE [LARGE SCALE GENOMIC DNA]</scope>
    <source>
        <strain evidence="5 6">CQ-2017a</strain>
    </source>
</reference>
<feature type="compositionally biased region" description="Basic and acidic residues" evidence="2">
    <location>
        <begin position="534"/>
        <end position="565"/>
    </location>
</feature>
<dbReference type="CDD" id="cd17324">
    <property type="entry name" value="MFS_NepI_like"/>
    <property type="match status" value="1"/>
</dbReference>
<dbReference type="EMBL" id="NKHZ01000010">
    <property type="protein sequence ID" value="PNS21724.1"/>
    <property type="molecule type" value="Genomic_DNA"/>
</dbReference>
<dbReference type="Proteomes" id="UP000243797">
    <property type="component" value="Unassembled WGS sequence"/>
</dbReference>
<keyword evidence="6" id="KW-1185">Reference proteome</keyword>
<dbReference type="OrthoDB" id="2105912at2759"/>
<feature type="transmembrane region" description="Helical" evidence="3">
    <location>
        <begin position="73"/>
        <end position="92"/>
    </location>
</feature>
<evidence type="ECO:0000313" key="6">
    <source>
        <dbReference type="Proteomes" id="UP000243797"/>
    </source>
</evidence>
<name>A0A2K1R349_9PEZI</name>
<dbReference type="SUPFAM" id="SSF103473">
    <property type="entry name" value="MFS general substrate transporter"/>
    <property type="match status" value="1"/>
</dbReference>
<evidence type="ECO:0000256" key="1">
    <source>
        <dbReference type="ARBA" id="ARBA00004141"/>
    </source>
</evidence>
<proteinExistence type="predicted"/>
<evidence type="ECO:0000259" key="4">
    <source>
        <dbReference type="PROSITE" id="PS50850"/>
    </source>
</evidence>
<feature type="transmembrane region" description="Helical" evidence="3">
    <location>
        <begin position="196"/>
        <end position="216"/>
    </location>
</feature>
<feature type="region of interest" description="Disordered" evidence="2">
    <location>
        <begin position="1"/>
        <end position="45"/>
    </location>
</feature>
<keyword evidence="3" id="KW-1133">Transmembrane helix</keyword>
<dbReference type="InParanoid" id="A0A2K1R349"/>
<dbReference type="PANTHER" id="PTHR42910:SF1">
    <property type="entry name" value="MAJOR FACILITATOR SUPERFAMILY (MFS) PROFILE DOMAIN-CONTAINING PROTEIN"/>
    <property type="match status" value="1"/>
</dbReference>
<comment type="subcellular location">
    <subcellularLocation>
        <location evidence="1">Membrane</location>
        <topology evidence="1">Multi-pass membrane protein</topology>
    </subcellularLocation>
</comment>
<dbReference type="PROSITE" id="PS50850">
    <property type="entry name" value="MFS"/>
    <property type="match status" value="1"/>
</dbReference>
<keyword evidence="3" id="KW-0472">Membrane</keyword>
<dbReference type="InterPro" id="IPR036259">
    <property type="entry name" value="MFS_trans_sf"/>
</dbReference>
<dbReference type="GO" id="GO:0016020">
    <property type="term" value="C:membrane"/>
    <property type="evidence" value="ECO:0007669"/>
    <property type="project" value="UniProtKB-SubCell"/>
</dbReference>
<dbReference type="InterPro" id="IPR011701">
    <property type="entry name" value="MFS"/>
</dbReference>
<comment type="caution">
    <text evidence="5">The sequence shown here is derived from an EMBL/GenBank/DDBJ whole genome shotgun (WGS) entry which is preliminary data.</text>
</comment>
<dbReference type="Gene3D" id="1.20.1250.20">
    <property type="entry name" value="MFS general substrate transporter like domains"/>
    <property type="match status" value="1"/>
</dbReference>
<feature type="transmembrane region" description="Helical" evidence="3">
    <location>
        <begin position="145"/>
        <end position="176"/>
    </location>
</feature>
<evidence type="ECO:0000256" key="3">
    <source>
        <dbReference type="SAM" id="Phobius"/>
    </source>
</evidence>
<feature type="transmembrane region" description="Helical" evidence="3">
    <location>
        <begin position="228"/>
        <end position="248"/>
    </location>
</feature>
<dbReference type="InterPro" id="IPR020846">
    <property type="entry name" value="MFS_dom"/>
</dbReference>
<feature type="region of interest" description="Disordered" evidence="2">
    <location>
        <begin position="471"/>
        <end position="565"/>
    </location>
</feature>
<feature type="compositionally biased region" description="Basic and acidic residues" evidence="2">
    <location>
        <begin position="515"/>
        <end position="526"/>
    </location>
</feature>
<feature type="transmembrane region" description="Helical" evidence="3">
    <location>
        <begin position="312"/>
        <end position="333"/>
    </location>
</feature>
<feature type="transmembrane region" description="Helical" evidence="3">
    <location>
        <begin position="284"/>
        <end position="306"/>
    </location>
</feature>